<evidence type="ECO:0000313" key="1">
    <source>
        <dbReference type="EMBL" id="MEQ2298489.1"/>
    </source>
</evidence>
<sequence>MRTGLSPESLGYKSSCCLAWSHLCIIFADYSSHYSKQMCLPVMNGPIMEYLSPILIPAASVCPYIKKDCLKEQLDLSCFYVHCCTQYILLPLGQFINLGVTKK</sequence>
<proteinExistence type="predicted"/>
<dbReference type="Proteomes" id="UP001469553">
    <property type="component" value="Unassembled WGS sequence"/>
</dbReference>
<reference evidence="1 2" key="1">
    <citation type="submission" date="2021-06" db="EMBL/GenBank/DDBJ databases">
        <authorList>
            <person name="Palmer J.M."/>
        </authorList>
    </citation>
    <scope>NUCLEOTIDE SEQUENCE [LARGE SCALE GENOMIC DNA]</scope>
    <source>
        <strain evidence="1 2">AS_MEX2019</strain>
        <tissue evidence="1">Muscle</tissue>
    </source>
</reference>
<accession>A0ABV0YXY2</accession>
<comment type="caution">
    <text evidence="1">The sequence shown here is derived from an EMBL/GenBank/DDBJ whole genome shotgun (WGS) entry which is preliminary data.</text>
</comment>
<organism evidence="1 2">
    <name type="scientific">Ameca splendens</name>
    <dbReference type="NCBI Taxonomy" id="208324"/>
    <lineage>
        <taxon>Eukaryota</taxon>
        <taxon>Metazoa</taxon>
        <taxon>Chordata</taxon>
        <taxon>Craniata</taxon>
        <taxon>Vertebrata</taxon>
        <taxon>Euteleostomi</taxon>
        <taxon>Actinopterygii</taxon>
        <taxon>Neopterygii</taxon>
        <taxon>Teleostei</taxon>
        <taxon>Neoteleostei</taxon>
        <taxon>Acanthomorphata</taxon>
        <taxon>Ovalentaria</taxon>
        <taxon>Atherinomorphae</taxon>
        <taxon>Cyprinodontiformes</taxon>
        <taxon>Goodeidae</taxon>
        <taxon>Ameca</taxon>
    </lineage>
</organism>
<gene>
    <name evidence="1" type="ORF">AMECASPLE_005648</name>
</gene>
<name>A0ABV0YXY2_9TELE</name>
<protein>
    <submittedName>
        <fullName evidence="1">Uncharacterized protein</fullName>
    </submittedName>
</protein>
<dbReference type="EMBL" id="JAHRIP010047287">
    <property type="protein sequence ID" value="MEQ2298489.1"/>
    <property type="molecule type" value="Genomic_DNA"/>
</dbReference>
<evidence type="ECO:0000313" key="2">
    <source>
        <dbReference type="Proteomes" id="UP001469553"/>
    </source>
</evidence>
<keyword evidence="2" id="KW-1185">Reference proteome</keyword>